<dbReference type="InterPro" id="IPR011146">
    <property type="entry name" value="HIT-like"/>
</dbReference>
<dbReference type="PANTHER" id="PTHR42997">
    <property type="entry name" value="HIT FAMILY HYDROLASE"/>
    <property type="match status" value="1"/>
</dbReference>
<protein>
    <submittedName>
        <fullName evidence="3">HIT family protein</fullName>
    </submittedName>
</protein>
<proteinExistence type="predicted"/>
<dbReference type="SUPFAM" id="SSF54197">
    <property type="entry name" value="HIT-like"/>
    <property type="match status" value="1"/>
</dbReference>
<dbReference type="InterPro" id="IPR026026">
    <property type="entry name" value="HIT_Hint"/>
</dbReference>
<dbReference type="PROSITE" id="PS51084">
    <property type="entry name" value="HIT_2"/>
    <property type="match status" value="1"/>
</dbReference>
<keyword evidence="4" id="KW-1185">Reference proteome</keyword>
<accession>A0A6V8MM98</accession>
<organism evidence="3 4">
    <name type="scientific">Geomonas silvestris</name>
    <dbReference type="NCBI Taxonomy" id="2740184"/>
    <lineage>
        <taxon>Bacteria</taxon>
        <taxon>Pseudomonadati</taxon>
        <taxon>Thermodesulfobacteriota</taxon>
        <taxon>Desulfuromonadia</taxon>
        <taxon>Geobacterales</taxon>
        <taxon>Geobacteraceae</taxon>
        <taxon>Geomonas</taxon>
    </lineage>
</organism>
<reference evidence="4" key="1">
    <citation type="submission" date="2020-06" db="EMBL/GenBank/DDBJ databases">
        <title>Draft genomic sequence of Geomonas sp. Red330.</title>
        <authorList>
            <person name="Itoh H."/>
            <person name="Zhenxing X."/>
            <person name="Ushijima N."/>
            <person name="Masuda Y."/>
            <person name="Shiratori Y."/>
            <person name="Senoo K."/>
        </authorList>
    </citation>
    <scope>NUCLEOTIDE SEQUENCE [LARGE SCALE GENOMIC DNA]</scope>
    <source>
        <strain evidence="4">Red330</strain>
    </source>
</reference>
<dbReference type="RefSeq" id="WP_183355790.1">
    <property type="nucleotide sequence ID" value="NZ_BLXX01000011.1"/>
</dbReference>
<name>A0A6V8MM98_9BACT</name>
<comment type="caution">
    <text evidence="3">The sequence shown here is derived from an EMBL/GenBank/DDBJ whole genome shotgun (WGS) entry which is preliminary data.</text>
</comment>
<feature type="domain" description="HIT" evidence="2">
    <location>
        <begin position="7"/>
        <end position="109"/>
    </location>
</feature>
<dbReference type="PANTHER" id="PTHR42997:SF1">
    <property type="entry name" value="AP-4-A PHOSPHORYLASE"/>
    <property type="match status" value="1"/>
</dbReference>
<dbReference type="EMBL" id="BLXX01000011">
    <property type="protein sequence ID" value="GFO60987.1"/>
    <property type="molecule type" value="Genomic_DNA"/>
</dbReference>
<feature type="short sequence motif" description="Histidine triad motif" evidence="1">
    <location>
        <begin position="94"/>
        <end position="98"/>
    </location>
</feature>
<dbReference type="GO" id="GO:0003824">
    <property type="term" value="F:catalytic activity"/>
    <property type="evidence" value="ECO:0007669"/>
    <property type="project" value="InterPro"/>
</dbReference>
<dbReference type="PIRSF" id="PIRSF000714">
    <property type="entry name" value="HIT"/>
    <property type="match status" value="1"/>
</dbReference>
<evidence type="ECO:0000259" key="2">
    <source>
        <dbReference type="PROSITE" id="PS51084"/>
    </source>
</evidence>
<dbReference type="Pfam" id="PF01230">
    <property type="entry name" value="HIT"/>
    <property type="match status" value="1"/>
</dbReference>
<dbReference type="InterPro" id="IPR052908">
    <property type="entry name" value="AP-4-A_phosphorylase"/>
</dbReference>
<gene>
    <name evidence="3" type="ORF">GMST_33120</name>
</gene>
<dbReference type="Gene3D" id="3.30.428.10">
    <property type="entry name" value="HIT-like"/>
    <property type="match status" value="1"/>
</dbReference>
<sequence>MSSVPNCPICTKWQDDPDQRVIELTQTKVSLNRDQFFKGYCFVFAKDHVTELFHLDEVLRNQVMAEVNAVAQVLYNLFAPDKINYELLGNMAPHMHWHIVPRFASDPLWPRPHWSEPHQELLLTPQEYRERAAAIKAQLNKEFPWTC</sequence>
<dbReference type="AlphaFoldDB" id="A0A6V8MM98"/>
<dbReference type="InterPro" id="IPR036265">
    <property type="entry name" value="HIT-like_sf"/>
</dbReference>
<dbReference type="Proteomes" id="UP000556026">
    <property type="component" value="Unassembled WGS sequence"/>
</dbReference>
<evidence type="ECO:0000313" key="4">
    <source>
        <dbReference type="Proteomes" id="UP000556026"/>
    </source>
</evidence>
<evidence type="ECO:0000313" key="3">
    <source>
        <dbReference type="EMBL" id="GFO60987.1"/>
    </source>
</evidence>
<evidence type="ECO:0000256" key="1">
    <source>
        <dbReference type="PROSITE-ProRule" id="PRU00464"/>
    </source>
</evidence>